<evidence type="ECO:0000256" key="1">
    <source>
        <dbReference type="ARBA" id="ARBA00004141"/>
    </source>
</evidence>
<feature type="compositionally biased region" description="Low complexity" evidence="5">
    <location>
        <begin position="25"/>
        <end position="45"/>
    </location>
</feature>
<sequence>MQVSSRNSIADAVAGAVPDHGGFESVPASPSAASAHSHASSPPSSVHEHNTFRHTAAEIGFCFTIAMTQFLTEYLISGFAIELSKGPSSGATQSTSTGKFWPASLLSLILSAMLLIFARLSDMYGGYMCFMFGVVWLAIWTLIAGFWINSMLILDISRAMQGLAIAAFMPSTFAMVGSIYPEGPRKNFVLGLYSGCAPLGFFGGLLIAAALPVDQSGWYFWIAAGLSGITFVTAFLTVPSERTARRTPDRKMDWIGAVLITTGLILVSYGLAVEPYVRHSQQPGFPSWVVIGSLTLGLVLLAVALWYEGWCAKCPLLPFDFFAPKSVKAFCMACLCFYATYGAWLYNSVRFFQDPTGVAGGGSSSTSGTELAIWFLPTAIGGVVLCVVGGLLLHIVPIMVLLLLSALAWIAAPLLLVLAPLPLEYWKFVMPSMICATLGIDLTFTISIVFISSVQPLEYQGLAGAVCSILVNLAMSFALSISEIVSKKAASVMQGSSGVSPTTWGYRGAFTYAAASAAVGFIICALLVRISRSAVDSKAEGGRRGSTSSMSTMAEMRLGSWGVQNEAARSRLQGEAARSRLQGEAARSNV</sequence>
<feature type="domain" description="Major facilitator superfamily (MFS) profile" evidence="7">
    <location>
        <begin position="61"/>
        <end position="532"/>
    </location>
</feature>
<keyword evidence="9" id="KW-1185">Reference proteome</keyword>
<dbReference type="Gene3D" id="1.20.1720.10">
    <property type="entry name" value="Multidrug resistance protein D"/>
    <property type="match status" value="1"/>
</dbReference>
<evidence type="ECO:0000256" key="2">
    <source>
        <dbReference type="ARBA" id="ARBA00022692"/>
    </source>
</evidence>
<dbReference type="SUPFAM" id="SSF103473">
    <property type="entry name" value="MFS general substrate transporter"/>
    <property type="match status" value="1"/>
</dbReference>
<feature type="transmembrane region" description="Helical" evidence="6">
    <location>
        <begin position="428"/>
        <end position="450"/>
    </location>
</feature>
<feature type="transmembrane region" description="Helical" evidence="6">
    <location>
        <begin position="192"/>
        <end position="212"/>
    </location>
</feature>
<evidence type="ECO:0000256" key="6">
    <source>
        <dbReference type="SAM" id="Phobius"/>
    </source>
</evidence>
<dbReference type="GeneID" id="54471594"/>
<evidence type="ECO:0000313" key="8">
    <source>
        <dbReference type="EMBL" id="KAF2488160.1"/>
    </source>
</evidence>
<evidence type="ECO:0000256" key="4">
    <source>
        <dbReference type="ARBA" id="ARBA00023136"/>
    </source>
</evidence>
<evidence type="ECO:0000259" key="7">
    <source>
        <dbReference type="PROSITE" id="PS50850"/>
    </source>
</evidence>
<keyword evidence="3 6" id="KW-1133">Transmembrane helix</keyword>
<feature type="transmembrane region" description="Helical" evidence="6">
    <location>
        <begin position="252"/>
        <end position="273"/>
    </location>
</feature>
<keyword evidence="4 6" id="KW-0472">Membrane</keyword>
<reference evidence="8" key="1">
    <citation type="journal article" date="2020" name="Stud. Mycol.">
        <title>101 Dothideomycetes genomes: a test case for predicting lifestyles and emergence of pathogens.</title>
        <authorList>
            <person name="Haridas S."/>
            <person name="Albert R."/>
            <person name="Binder M."/>
            <person name="Bloem J."/>
            <person name="Labutti K."/>
            <person name="Salamov A."/>
            <person name="Andreopoulos B."/>
            <person name="Baker S."/>
            <person name="Barry K."/>
            <person name="Bills G."/>
            <person name="Bluhm B."/>
            <person name="Cannon C."/>
            <person name="Castanera R."/>
            <person name="Culley D."/>
            <person name="Daum C."/>
            <person name="Ezra D."/>
            <person name="Gonzalez J."/>
            <person name="Henrissat B."/>
            <person name="Kuo A."/>
            <person name="Liang C."/>
            <person name="Lipzen A."/>
            <person name="Lutzoni F."/>
            <person name="Magnuson J."/>
            <person name="Mondo S."/>
            <person name="Nolan M."/>
            <person name="Ohm R."/>
            <person name="Pangilinan J."/>
            <person name="Park H.-J."/>
            <person name="Ramirez L."/>
            <person name="Alfaro M."/>
            <person name="Sun H."/>
            <person name="Tritt A."/>
            <person name="Yoshinaga Y."/>
            <person name="Zwiers L.-H."/>
            <person name="Turgeon B."/>
            <person name="Goodwin S."/>
            <person name="Spatafora J."/>
            <person name="Crous P."/>
            <person name="Grigoriev I."/>
        </authorList>
    </citation>
    <scope>NUCLEOTIDE SEQUENCE</scope>
    <source>
        <strain evidence="8">CBS 113389</strain>
    </source>
</reference>
<evidence type="ECO:0000256" key="5">
    <source>
        <dbReference type="SAM" id="MobiDB-lite"/>
    </source>
</evidence>
<feature type="transmembrane region" description="Helical" evidence="6">
    <location>
        <begin position="504"/>
        <end position="528"/>
    </location>
</feature>
<dbReference type="PROSITE" id="PS50850">
    <property type="entry name" value="MFS"/>
    <property type="match status" value="1"/>
</dbReference>
<feature type="transmembrane region" description="Helical" evidence="6">
    <location>
        <begin position="59"/>
        <end position="80"/>
    </location>
</feature>
<evidence type="ECO:0000313" key="9">
    <source>
        <dbReference type="Proteomes" id="UP000799767"/>
    </source>
</evidence>
<name>A0A6A6Q700_9PEZI</name>
<feature type="transmembrane region" description="Helical" evidence="6">
    <location>
        <begin position="400"/>
        <end position="422"/>
    </location>
</feature>
<feature type="region of interest" description="Disordered" evidence="5">
    <location>
        <begin position="25"/>
        <end position="48"/>
    </location>
</feature>
<feature type="transmembrane region" description="Helical" evidence="6">
    <location>
        <begin position="160"/>
        <end position="180"/>
    </location>
</feature>
<dbReference type="InterPro" id="IPR020846">
    <property type="entry name" value="MFS_dom"/>
</dbReference>
<comment type="subcellular location">
    <subcellularLocation>
        <location evidence="1">Membrane</location>
        <topology evidence="1">Multi-pass membrane protein</topology>
    </subcellularLocation>
</comment>
<proteinExistence type="predicted"/>
<dbReference type="RefSeq" id="XP_033594729.1">
    <property type="nucleotide sequence ID" value="XM_033730592.1"/>
</dbReference>
<feature type="transmembrane region" description="Helical" evidence="6">
    <location>
        <begin position="327"/>
        <end position="346"/>
    </location>
</feature>
<dbReference type="PANTHER" id="PTHR42718">
    <property type="entry name" value="MAJOR FACILITATOR SUPERFAMILY MULTIDRUG TRANSPORTER MFSC"/>
    <property type="match status" value="1"/>
</dbReference>
<feature type="transmembrane region" description="Helical" evidence="6">
    <location>
        <begin position="462"/>
        <end position="484"/>
    </location>
</feature>
<dbReference type="InterPro" id="IPR011701">
    <property type="entry name" value="MFS"/>
</dbReference>
<protein>
    <submittedName>
        <fullName evidence="8">Major facilitator superfamily domain-containing protein</fullName>
    </submittedName>
</protein>
<feature type="transmembrane region" description="Helical" evidence="6">
    <location>
        <begin position="127"/>
        <end position="148"/>
    </location>
</feature>
<dbReference type="AlphaFoldDB" id="A0A6A6Q700"/>
<accession>A0A6A6Q700</accession>
<dbReference type="GO" id="GO:0022857">
    <property type="term" value="F:transmembrane transporter activity"/>
    <property type="evidence" value="ECO:0007669"/>
    <property type="project" value="InterPro"/>
</dbReference>
<feature type="transmembrane region" description="Helical" evidence="6">
    <location>
        <begin position="100"/>
        <end position="120"/>
    </location>
</feature>
<evidence type="ECO:0000256" key="3">
    <source>
        <dbReference type="ARBA" id="ARBA00022989"/>
    </source>
</evidence>
<feature type="transmembrane region" description="Helical" evidence="6">
    <location>
        <begin position="285"/>
        <end position="307"/>
    </location>
</feature>
<dbReference type="Proteomes" id="UP000799767">
    <property type="component" value="Unassembled WGS sequence"/>
</dbReference>
<feature type="transmembrane region" description="Helical" evidence="6">
    <location>
        <begin position="371"/>
        <end position="393"/>
    </location>
</feature>
<keyword evidence="2 6" id="KW-0812">Transmembrane</keyword>
<gene>
    <name evidence="8" type="ORF">BDY17DRAFT_245020</name>
</gene>
<organism evidence="8 9">
    <name type="scientific">Neohortaea acidophila</name>
    <dbReference type="NCBI Taxonomy" id="245834"/>
    <lineage>
        <taxon>Eukaryota</taxon>
        <taxon>Fungi</taxon>
        <taxon>Dikarya</taxon>
        <taxon>Ascomycota</taxon>
        <taxon>Pezizomycotina</taxon>
        <taxon>Dothideomycetes</taxon>
        <taxon>Dothideomycetidae</taxon>
        <taxon>Mycosphaerellales</taxon>
        <taxon>Teratosphaeriaceae</taxon>
        <taxon>Neohortaea</taxon>
    </lineage>
</organism>
<dbReference type="OrthoDB" id="2130629at2759"/>
<dbReference type="GO" id="GO:0016020">
    <property type="term" value="C:membrane"/>
    <property type="evidence" value="ECO:0007669"/>
    <property type="project" value="UniProtKB-SubCell"/>
</dbReference>
<feature type="transmembrane region" description="Helical" evidence="6">
    <location>
        <begin position="218"/>
        <end position="240"/>
    </location>
</feature>
<dbReference type="EMBL" id="MU001631">
    <property type="protein sequence ID" value="KAF2488160.1"/>
    <property type="molecule type" value="Genomic_DNA"/>
</dbReference>
<dbReference type="InterPro" id="IPR036259">
    <property type="entry name" value="MFS_trans_sf"/>
</dbReference>
<dbReference type="PANTHER" id="PTHR42718:SF36">
    <property type="entry name" value="MULTIDRUG TRANSPORTER, PUTATIVE (AFU_ORTHOLOGUE AFUA_4G13820)-RELATED"/>
    <property type="match status" value="1"/>
</dbReference>
<dbReference type="Pfam" id="PF07690">
    <property type="entry name" value="MFS_1"/>
    <property type="match status" value="1"/>
</dbReference>
<dbReference type="Gene3D" id="1.20.1250.20">
    <property type="entry name" value="MFS general substrate transporter like domains"/>
    <property type="match status" value="1"/>
</dbReference>